<feature type="domain" description="Asparagine synthetase" evidence="1">
    <location>
        <begin position="62"/>
        <end position="196"/>
    </location>
</feature>
<evidence type="ECO:0000259" key="1">
    <source>
        <dbReference type="Pfam" id="PF00733"/>
    </source>
</evidence>
<dbReference type="GO" id="GO:0006529">
    <property type="term" value="P:asparagine biosynthetic process"/>
    <property type="evidence" value="ECO:0007669"/>
    <property type="project" value="InterPro"/>
</dbReference>
<dbReference type="InterPro" id="IPR014729">
    <property type="entry name" value="Rossmann-like_a/b/a_fold"/>
</dbReference>
<name>A0A5P6VT24_PSEXY</name>
<dbReference type="KEGG" id="pxv:FXF36_13655"/>
<proteinExistence type="predicted"/>
<accession>A0A5P6VT24</accession>
<sequence length="349" mass="40295">MVDKQFCMSSYLMYRYVYDSEKAFSEKKSCRQVDLNFNRLPVKDKDALYKALKYYVDEACLDGKAALALSGGIDSAILARLVPEGTKAYTFRCVVPGVKVIDESESAKRWADMNNLNHEIIDITWEDIVLAADKCMYHKGSPIHSIEAQIYIAATKAVGEGKTKFILGENADIIYGGMNGLLAKDWLYHEFVDRYTYVMPYRVLRNPVMPLEPYKEYEIDGHIDGHDFINKYFRQEALGTYTNACETAGIKFIGPYSLTYLDAPIDYARIRSGDTKYVIRELFRYLYPGVELPAKIPMPRPVNEWFADWKGPVRAEFVPYCTDDMTGDQKWMIWCLERYLNMIEETSYE</sequence>
<dbReference type="Proteomes" id="UP000327030">
    <property type="component" value="Chromosome 1"/>
</dbReference>
<dbReference type="RefSeq" id="WP_151625012.1">
    <property type="nucleotide sequence ID" value="NZ_CP043028.1"/>
</dbReference>
<organism evidence="2 3">
    <name type="scientific">Pseudobutyrivibrio xylanivorans</name>
    <dbReference type="NCBI Taxonomy" id="185007"/>
    <lineage>
        <taxon>Bacteria</taxon>
        <taxon>Bacillati</taxon>
        <taxon>Bacillota</taxon>
        <taxon>Clostridia</taxon>
        <taxon>Lachnospirales</taxon>
        <taxon>Lachnospiraceae</taxon>
        <taxon>Pseudobutyrivibrio</taxon>
    </lineage>
</organism>
<dbReference type="AlphaFoldDB" id="A0A5P6VT24"/>
<dbReference type="SUPFAM" id="SSF52402">
    <property type="entry name" value="Adenine nucleotide alpha hydrolases-like"/>
    <property type="match status" value="1"/>
</dbReference>
<dbReference type="OrthoDB" id="9763290at2"/>
<protein>
    <submittedName>
        <fullName evidence="2">Asparagine synthase</fullName>
    </submittedName>
</protein>
<dbReference type="GO" id="GO:0004066">
    <property type="term" value="F:asparagine synthase (glutamine-hydrolyzing) activity"/>
    <property type="evidence" value="ECO:0007669"/>
    <property type="project" value="InterPro"/>
</dbReference>
<evidence type="ECO:0000313" key="2">
    <source>
        <dbReference type="EMBL" id="QFJ55855.1"/>
    </source>
</evidence>
<dbReference type="Pfam" id="PF00733">
    <property type="entry name" value="Asn_synthase"/>
    <property type="match status" value="1"/>
</dbReference>
<evidence type="ECO:0000313" key="3">
    <source>
        <dbReference type="Proteomes" id="UP000327030"/>
    </source>
</evidence>
<gene>
    <name evidence="2" type="ORF">FXF36_13655</name>
</gene>
<dbReference type="EMBL" id="CP043028">
    <property type="protein sequence ID" value="QFJ55855.1"/>
    <property type="molecule type" value="Genomic_DNA"/>
</dbReference>
<dbReference type="Gene3D" id="3.40.50.620">
    <property type="entry name" value="HUPs"/>
    <property type="match status" value="1"/>
</dbReference>
<reference evidence="3" key="1">
    <citation type="submission" date="2019-08" db="EMBL/GenBank/DDBJ databases">
        <title>Complete Genome Sequence of the Polysaccharide-Degrading Rumen Bacterium Pseudobutyrivibrio xylanivorans MA3014.</title>
        <authorList>
            <person name="Palevich N."/>
            <person name="Maclean P.H."/>
            <person name="Kelly W.J."/>
            <person name="Leahy S.C."/>
            <person name="Rakonjac J."/>
            <person name="Attwood G.T."/>
        </authorList>
    </citation>
    <scope>NUCLEOTIDE SEQUENCE [LARGE SCALE GENOMIC DNA]</scope>
    <source>
        <strain evidence="3">MA3014</strain>
    </source>
</reference>
<dbReference type="InterPro" id="IPR001962">
    <property type="entry name" value="Asn_synthase"/>
</dbReference>